<feature type="compositionally biased region" description="Basic and acidic residues" evidence="5">
    <location>
        <begin position="292"/>
        <end position="317"/>
    </location>
</feature>
<dbReference type="EMBL" id="JALJOU010000025">
    <property type="protein sequence ID" value="KAK9836314.1"/>
    <property type="molecule type" value="Genomic_DNA"/>
</dbReference>
<keyword evidence="4 6" id="KW-0472">Membrane</keyword>
<dbReference type="Gene3D" id="1.20.1250.20">
    <property type="entry name" value="MFS general substrate transporter like domains"/>
    <property type="match status" value="2"/>
</dbReference>
<evidence type="ECO:0000256" key="2">
    <source>
        <dbReference type="ARBA" id="ARBA00022692"/>
    </source>
</evidence>
<gene>
    <name evidence="9" type="ORF">WJX81_004629</name>
</gene>
<feature type="region of interest" description="Disordered" evidence="5">
    <location>
        <begin position="281"/>
        <end position="335"/>
    </location>
</feature>
<feature type="transmembrane region" description="Helical" evidence="6">
    <location>
        <begin position="349"/>
        <end position="371"/>
    </location>
</feature>
<evidence type="ECO:0000313" key="10">
    <source>
        <dbReference type="Proteomes" id="UP001445335"/>
    </source>
</evidence>
<dbReference type="InterPro" id="IPR036259">
    <property type="entry name" value="MFS_trans_sf"/>
</dbReference>
<dbReference type="AlphaFoldDB" id="A0AAW1RRG8"/>
<keyword evidence="3 6" id="KW-1133">Transmembrane helix</keyword>
<accession>A0AAW1RRG8</accession>
<dbReference type="InterPro" id="IPR056555">
    <property type="entry name" value="NFD4_C"/>
</dbReference>
<feature type="transmembrane region" description="Helical" evidence="6">
    <location>
        <begin position="82"/>
        <end position="102"/>
    </location>
</feature>
<dbReference type="Proteomes" id="UP001445335">
    <property type="component" value="Unassembled WGS sequence"/>
</dbReference>
<reference evidence="9 10" key="1">
    <citation type="journal article" date="2024" name="Nat. Commun.">
        <title>Phylogenomics reveals the evolutionary origins of lichenization in chlorophyte algae.</title>
        <authorList>
            <person name="Puginier C."/>
            <person name="Libourel C."/>
            <person name="Otte J."/>
            <person name="Skaloud P."/>
            <person name="Haon M."/>
            <person name="Grisel S."/>
            <person name="Petersen M."/>
            <person name="Berrin J.G."/>
            <person name="Delaux P.M."/>
            <person name="Dal Grande F."/>
            <person name="Keller J."/>
        </authorList>
    </citation>
    <scope>NUCLEOTIDE SEQUENCE [LARGE SCALE GENOMIC DNA]</scope>
    <source>
        <strain evidence="9 10">SAG 245.80</strain>
    </source>
</reference>
<feature type="transmembrane region" description="Helical" evidence="6">
    <location>
        <begin position="417"/>
        <end position="436"/>
    </location>
</feature>
<feature type="transmembrane region" description="Helical" evidence="6">
    <location>
        <begin position="212"/>
        <end position="232"/>
    </location>
</feature>
<dbReference type="InterPro" id="IPR010658">
    <property type="entry name" value="Nodulin-like"/>
</dbReference>
<evidence type="ECO:0000256" key="4">
    <source>
        <dbReference type="ARBA" id="ARBA00023136"/>
    </source>
</evidence>
<dbReference type="Pfam" id="PF06813">
    <property type="entry name" value="Nodulin-like"/>
    <property type="match status" value="1"/>
</dbReference>
<feature type="region of interest" description="Disordered" evidence="5">
    <location>
        <begin position="549"/>
        <end position="595"/>
    </location>
</feature>
<evidence type="ECO:0008006" key="11">
    <source>
        <dbReference type="Google" id="ProtNLM"/>
    </source>
</evidence>
<dbReference type="PANTHER" id="PTHR21576:SF158">
    <property type="entry name" value="RIBOSOMAL RNA-PROCESSING PROTEIN 12-LIKE CONSERVED DOMAIN-CONTAINING PROTEIN"/>
    <property type="match status" value="1"/>
</dbReference>
<evidence type="ECO:0000256" key="1">
    <source>
        <dbReference type="ARBA" id="ARBA00004141"/>
    </source>
</evidence>
<evidence type="ECO:0000259" key="8">
    <source>
        <dbReference type="Pfam" id="PF23262"/>
    </source>
</evidence>
<comment type="subcellular location">
    <subcellularLocation>
        <location evidence="1">Membrane</location>
        <topology evidence="1">Multi-pass membrane protein</topology>
    </subcellularLocation>
</comment>
<dbReference type="GO" id="GO:0016020">
    <property type="term" value="C:membrane"/>
    <property type="evidence" value="ECO:0007669"/>
    <property type="project" value="UniProtKB-SubCell"/>
</dbReference>
<keyword evidence="2 6" id="KW-0812">Transmembrane</keyword>
<feature type="transmembrane region" description="Helical" evidence="6">
    <location>
        <begin position="145"/>
        <end position="164"/>
    </location>
</feature>
<evidence type="ECO:0000256" key="6">
    <source>
        <dbReference type="SAM" id="Phobius"/>
    </source>
</evidence>
<keyword evidence="10" id="KW-1185">Reference proteome</keyword>
<proteinExistence type="predicted"/>
<protein>
    <recommendedName>
        <fullName evidence="11">Nodulin-like domain-containing protein</fullName>
    </recommendedName>
</protein>
<feature type="transmembrane region" description="Helical" evidence="6">
    <location>
        <begin position="108"/>
        <end position="133"/>
    </location>
</feature>
<feature type="transmembrane region" description="Helical" evidence="6">
    <location>
        <begin position="442"/>
        <end position="463"/>
    </location>
</feature>
<feature type="transmembrane region" description="Helical" evidence="6">
    <location>
        <begin position="49"/>
        <end position="70"/>
    </location>
</feature>
<dbReference type="Pfam" id="PF23262">
    <property type="entry name" value="NFD4_C"/>
    <property type="match status" value="1"/>
</dbReference>
<feature type="domain" description="NFD4 C-terminal" evidence="8">
    <location>
        <begin position="344"/>
        <end position="531"/>
    </location>
</feature>
<dbReference type="PANTHER" id="PTHR21576">
    <property type="entry name" value="UNCHARACTERIZED NODULIN-LIKE PROTEIN"/>
    <property type="match status" value="1"/>
</dbReference>
<evidence type="ECO:0000313" key="9">
    <source>
        <dbReference type="EMBL" id="KAK9836314.1"/>
    </source>
</evidence>
<feature type="transmembrane region" description="Helical" evidence="6">
    <location>
        <begin position="252"/>
        <end position="272"/>
    </location>
</feature>
<evidence type="ECO:0000259" key="7">
    <source>
        <dbReference type="Pfam" id="PF06813"/>
    </source>
</evidence>
<dbReference type="SUPFAM" id="SSF103473">
    <property type="entry name" value="MFS general substrate transporter"/>
    <property type="match status" value="1"/>
</dbReference>
<comment type="caution">
    <text evidence="9">The sequence shown here is derived from an EMBL/GenBank/DDBJ whole genome shotgun (WGS) entry which is preliminary data.</text>
</comment>
<evidence type="ECO:0000256" key="3">
    <source>
        <dbReference type="ARBA" id="ARBA00022989"/>
    </source>
</evidence>
<name>A0AAW1RRG8_9CHLO</name>
<feature type="transmembrane region" description="Helical" evidence="6">
    <location>
        <begin position="383"/>
        <end position="405"/>
    </location>
</feature>
<organism evidence="9 10">
    <name type="scientific">Elliptochloris bilobata</name>
    <dbReference type="NCBI Taxonomy" id="381761"/>
    <lineage>
        <taxon>Eukaryota</taxon>
        <taxon>Viridiplantae</taxon>
        <taxon>Chlorophyta</taxon>
        <taxon>core chlorophytes</taxon>
        <taxon>Trebouxiophyceae</taxon>
        <taxon>Trebouxiophyceae incertae sedis</taxon>
        <taxon>Elliptochloris clade</taxon>
        <taxon>Elliptochloris</taxon>
    </lineage>
</organism>
<feature type="domain" description="Nodulin-like" evidence="7">
    <location>
        <begin position="8"/>
        <end position="241"/>
    </location>
</feature>
<evidence type="ECO:0000256" key="5">
    <source>
        <dbReference type="SAM" id="MobiDB-lite"/>
    </source>
</evidence>
<feature type="transmembrane region" description="Helical" evidence="6">
    <location>
        <begin position="176"/>
        <end position="200"/>
    </location>
</feature>
<sequence length="656" mass="69912">MAPKYVSKYFTFTASAICQLSAGLAYCFSLYSDALKTHFGYSQQQIEGVGSACNLGGYLSLPSGLFYDWLASRGHNHLGPRLTMGIGAACNILGYLALWAGASGRVDLAYWQVVASTVLACNSGAWVDAACLVTSTRNFPGERGTVIGILKSTLGLSASIWTALYVGLFQPHAIDFLLFLAFAPAVLTLVGLFFINFVPFVQANESLAPKRFMTAIQVLLALGVYQMATAIMEQSASLALGPRARQVITLGTLLLVSATALVPWGTGGLWAVPAGELSPRDAAAPDEAAAEEAARLRREGQEVADGEAERPLLREADSTAEQGKGQGKCAEAEPEPDLTPLQCLRCLDFWLLFFACTIGMGSGLVLLNNLGQLVAALGGTQGPAVYVSLFSIMNCAGRIAFGYIPERMLHERGTPRPLFLVGAGLGTAAIAALAAFADLRALYPITILAGAAFGAHWSLMPALTSELFGLRHFASNYSLVQFAPAVGSFGMATKLAGYLYDREAGVEAEEEGEERTCIGVHCYRNTFLCTAALNLASTRAIIPSPEAGRGRLKGGIAQQAGSPPSQARKMNGHSAEHRAQLGESRAGSPPDIEAPRVRANQSGCLDLLKERVQALSLPTWDQISRALALLMWLLVYPVWRPIRVFFRTYTLGNAEG</sequence>